<dbReference type="EnsemblPlants" id="OMERI03G23870.1">
    <property type="protein sequence ID" value="OMERI03G23870.1"/>
    <property type="gene ID" value="OMERI03G23870"/>
</dbReference>
<evidence type="ECO:0000313" key="3">
    <source>
        <dbReference type="Proteomes" id="UP000008021"/>
    </source>
</evidence>
<reference evidence="2" key="2">
    <citation type="submission" date="2018-05" db="EMBL/GenBank/DDBJ databases">
        <title>OmerRS3 (Oryza meridionalis Reference Sequence Version 3).</title>
        <authorList>
            <person name="Zhang J."/>
            <person name="Kudrna D."/>
            <person name="Lee S."/>
            <person name="Talag J."/>
            <person name="Welchert J."/>
            <person name="Wing R.A."/>
        </authorList>
    </citation>
    <scope>NUCLEOTIDE SEQUENCE [LARGE SCALE GENOMIC DNA]</scope>
    <source>
        <strain evidence="2">cv. OR44</strain>
    </source>
</reference>
<reference evidence="2" key="1">
    <citation type="submission" date="2015-04" db="UniProtKB">
        <authorList>
            <consortium name="EnsemblPlants"/>
        </authorList>
    </citation>
    <scope>IDENTIFICATION</scope>
</reference>
<dbReference type="HOGENOM" id="CLU_1423578_0_0_1"/>
<dbReference type="Gramene" id="OMERI03G23870.1">
    <property type="protein sequence ID" value="OMERI03G23870.1"/>
    <property type="gene ID" value="OMERI03G23870"/>
</dbReference>
<evidence type="ECO:0000313" key="2">
    <source>
        <dbReference type="EnsemblPlants" id="OMERI03G23870.1"/>
    </source>
</evidence>
<feature type="region of interest" description="Disordered" evidence="1">
    <location>
        <begin position="127"/>
        <end position="168"/>
    </location>
</feature>
<sequence>MATTAAGDVGMEAGIERGWWQGQERPLEWNSRRITEEEKEGRRREEKPGVMGLTSAGDALCPADYAGVGTVRRRGDGGDPSWHLLRVSMREWERRRRYRKQQQQPQSPPSLVGAWLCHISSGLREARRGGRAELDDEQSSPKNAAAAGRNKAAREEANNKASSTAVTASCRAGAAMPEAIVCLLLDRFAPS</sequence>
<proteinExistence type="predicted"/>
<dbReference type="AlphaFoldDB" id="A0A0E0D3U1"/>
<organism evidence="2">
    <name type="scientific">Oryza meridionalis</name>
    <dbReference type="NCBI Taxonomy" id="40149"/>
    <lineage>
        <taxon>Eukaryota</taxon>
        <taxon>Viridiplantae</taxon>
        <taxon>Streptophyta</taxon>
        <taxon>Embryophyta</taxon>
        <taxon>Tracheophyta</taxon>
        <taxon>Spermatophyta</taxon>
        <taxon>Magnoliopsida</taxon>
        <taxon>Liliopsida</taxon>
        <taxon>Poales</taxon>
        <taxon>Poaceae</taxon>
        <taxon>BOP clade</taxon>
        <taxon>Oryzoideae</taxon>
        <taxon>Oryzeae</taxon>
        <taxon>Oryzinae</taxon>
        <taxon>Oryza</taxon>
    </lineage>
</organism>
<feature type="compositionally biased region" description="Basic and acidic residues" evidence="1">
    <location>
        <begin position="28"/>
        <end position="48"/>
    </location>
</feature>
<evidence type="ECO:0000256" key="1">
    <source>
        <dbReference type="SAM" id="MobiDB-lite"/>
    </source>
</evidence>
<accession>A0A0E0D3U1</accession>
<feature type="region of interest" description="Disordered" evidence="1">
    <location>
        <begin position="93"/>
        <end position="112"/>
    </location>
</feature>
<name>A0A0E0D3U1_9ORYZ</name>
<protein>
    <submittedName>
        <fullName evidence="2">Uncharacterized protein</fullName>
    </submittedName>
</protein>
<dbReference type="eggNOG" id="ENOG502R7FZ">
    <property type="taxonomic scope" value="Eukaryota"/>
</dbReference>
<feature type="region of interest" description="Disordered" evidence="1">
    <location>
        <begin position="28"/>
        <end position="59"/>
    </location>
</feature>
<keyword evidence="3" id="KW-1185">Reference proteome</keyword>
<dbReference type="Proteomes" id="UP000008021">
    <property type="component" value="Chromosome 3"/>
</dbReference>